<keyword evidence="5" id="KW-0539">Nucleus</keyword>
<feature type="compositionally biased region" description="Acidic residues" evidence="8">
    <location>
        <begin position="94"/>
        <end position="103"/>
    </location>
</feature>
<dbReference type="GO" id="GO:0006335">
    <property type="term" value="P:DNA replication-dependent chromatin assembly"/>
    <property type="evidence" value="ECO:0007669"/>
    <property type="project" value="TreeGrafter"/>
</dbReference>
<keyword evidence="11" id="KW-1185">Reference proteome</keyword>
<name>A0A9N9QKB3_9CUCU</name>
<protein>
    <recommendedName>
        <fullName evidence="9">Tetratricopeptide SHNi-TPR domain-containing protein</fullName>
    </recommendedName>
</protein>
<evidence type="ECO:0000256" key="8">
    <source>
        <dbReference type="SAM" id="MobiDB-lite"/>
    </source>
</evidence>
<feature type="repeat" description="TPR" evidence="6">
    <location>
        <begin position="202"/>
        <end position="235"/>
    </location>
</feature>
<evidence type="ECO:0000256" key="2">
    <source>
        <dbReference type="ARBA" id="ARBA00008402"/>
    </source>
</evidence>
<dbReference type="InterPro" id="IPR011990">
    <property type="entry name" value="TPR-like_helical_dom_sf"/>
</dbReference>
<evidence type="ECO:0000256" key="7">
    <source>
        <dbReference type="SAM" id="Coils"/>
    </source>
</evidence>
<evidence type="ECO:0000259" key="9">
    <source>
        <dbReference type="Pfam" id="PF10516"/>
    </source>
</evidence>
<dbReference type="Pfam" id="PF10516">
    <property type="entry name" value="SHNi-TPR"/>
    <property type="match status" value="1"/>
</dbReference>
<evidence type="ECO:0000256" key="5">
    <source>
        <dbReference type="ARBA" id="ARBA00023242"/>
    </source>
</evidence>
<dbReference type="Gene3D" id="1.25.40.10">
    <property type="entry name" value="Tetratricopeptide repeat domain"/>
    <property type="match status" value="1"/>
</dbReference>
<dbReference type="InterPro" id="IPR019544">
    <property type="entry name" value="Tetratricopeptide_SHNi-TPR_dom"/>
</dbReference>
<dbReference type="OrthoDB" id="5587616at2759"/>
<dbReference type="InterPro" id="IPR051730">
    <property type="entry name" value="NASP-like"/>
</dbReference>
<keyword evidence="7" id="KW-0175">Coiled coil</keyword>
<reference evidence="10" key="1">
    <citation type="submission" date="2022-01" db="EMBL/GenBank/DDBJ databases">
        <authorList>
            <person name="King R."/>
        </authorList>
    </citation>
    <scope>NUCLEOTIDE SEQUENCE</scope>
</reference>
<feature type="domain" description="Tetratricopeptide SHNi-TPR" evidence="9">
    <location>
        <begin position="160"/>
        <end position="196"/>
    </location>
</feature>
<dbReference type="EMBL" id="OU892285">
    <property type="protein sequence ID" value="CAG9774012.1"/>
    <property type="molecule type" value="Genomic_DNA"/>
</dbReference>
<accession>A0A9N9QKB3</accession>
<proteinExistence type="inferred from homology"/>
<organism evidence="10 11">
    <name type="scientific">Ceutorhynchus assimilis</name>
    <name type="common">cabbage seed weevil</name>
    <dbReference type="NCBI Taxonomy" id="467358"/>
    <lineage>
        <taxon>Eukaryota</taxon>
        <taxon>Metazoa</taxon>
        <taxon>Ecdysozoa</taxon>
        <taxon>Arthropoda</taxon>
        <taxon>Hexapoda</taxon>
        <taxon>Insecta</taxon>
        <taxon>Pterygota</taxon>
        <taxon>Neoptera</taxon>
        <taxon>Endopterygota</taxon>
        <taxon>Coleoptera</taxon>
        <taxon>Polyphaga</taxon>
        <taxon>Cucujiformia</taxon>
        <taxon>Curculionidae</taxon>
        <taxon>Ceutorhynchinae</taxon>
        <taxon>Ceutorhynchus</taxon>
    </lineage>
</organism>
<dbReference type="GO" id="GO:0005654">
    <property type="term" value="C:nucleoplasm"/>
    <property type="evidence" value="ECO:0007669"/>
    <property type="project" value="TreeGrafter"/>
</dbReference>
<feature type="region of interest" description="Disordered" evidence="8">
    <location>
        <begin position="290"/>
        <end position="342"/>
    </location>
</feature>
<gene>
    <name evidence="10" type="ORF">CEUTPL_LOCUS14393</name>
</gene>
<comment type="subcellular location">
    <subcellularLocation>
        <location evidence="1">Nucleus</location>
    </subcellularLocation>
</comment>
<dbReference type="PANTHER" id="PTHR15081">
    <property type="entry name" value="NUCLEAR AUTOANTIGENIC SPERM PROTEIN NASP -RELATED"/>
    <property type="match status" value="1"/>
</dbReference>
<keyword evidence="4 6" id="KW-0802">TPR repeat</keyword>
<feature type="repeat" description="TPR" evidence="6">
    <location>
        <begin position="160"/>
        <end position="193"/>
    </location>
</feature>
<feature type="region of interest" description="Disordered" evidence="8">
    <location>
        <begin position="85"/>
        <end position="134"/>
    </location>
</feature>
<sequence>MTTEEVKNPECEDAQELFGIGVRAFVLQDYNQAAEVLSRALELLVQEHQDNLHESLGKVYLVYGKALLGCSKTTIQPLGEKIKEKAKENGEATSGDEDEEANENGEAHNSEPEADDNDESVEPGPVENPEEDEDDLEVAWEVLECAKKIFEKQNDKKQLAETLIALGEVSLESGNNESAIEDIKQGLELQKELLPNDSRAVAETLYKLGMAYCIESNMDEAIKNFQAAQQYLNNRIKTLEETEVQTDDIREEIEEIRQLMPNIDEKIEEMQVYKNEREKIENEIIKTITEMSQREVGNSSTAAGSSSDMAGPSTSSESRPVSNISHLVKRKRKSDEMDKDNK</sequence>
<dbReference type="AlphaFoldDB" id="A0A9N9QKB3"/>
<dbReference type="PROSITE" id="PS50005">
    <property type="entry name" value="TPR"/>
    <property type="match status" value="2"/>
</dbReference>
<dbReference type="GO" id="GO:0042393">
    <property type="term" value="F:histone binding"/>
    <property type="evidence" value="ECO:0007669"/>
    <property type="project" value="TreeGrafter"/>
</dbReference>
<feature type="compositionally biased region" description="Acidic residues" evidence="8">
    <location>
        <begin position="112"/>
        <end position="121"/>
    </location>
</feature>
<dbReference type="Proteomes" id="UP001152799">
    <property type="component" value="Chromosome 9"/>
</dbReference>
<dbReference type="GO" id="GO:0034080">
    <property type="term" value="P:CENP-A containing chromatin assembly"/>
    <property type="evidence" value="ECO:0007669"/>
    <property type="project" value="TreeGrafter"/>
</dbReference>
<feature type="coiled-coil region" evidence="7">
    <location>
        <begin position="222"/>
        <end position="290"/>
    </location>
</feature>
<evidence type="ECO:0000256" key="4">
    <source>
        <dbReference type="ARBA" id="ARBA00022803"/>
    </source>
</evidence>
<feature type="compositionally biased region" description="Polar residues" evidence="8">
    <location>
        <begin position="295"/>
        <end position="325"/>
    </location>
</feature>
<evidence type="ECO:0000313" key="11">
    <source>
        <dbReference type="Proteomes" id="UP001152799"/>
    </source>
</evidence>
<evidence type="ECO:0000256" key="6">
    <source>
        <dbReference type="PROSITE-ProRule" id="PRU00339"/>
    </source>
</evidence>
<evidence type="ECO:0000313" key="10">
    <source>
        <dbReference type="EMBL" id="CAG9774012.1"/>
    </source>
</evidence>
<dbReference type="SUPFAM" id="SSF48452">
    <property type="entry name" value="TPR-like"/>
    <property type="match status" value="1"/>
</dbReference>
<keyword evidence="3" id="KW-0677">Repeat</keyword>
<evidence type="ECO:0000256" key="3">
    <source>
        <dbReference type="ARBA" id="ARBA00022737"/>
    </source>
</evidence>
<evidence type="ECO:0000256" key="1">
    <source>
        <dbReference type="ARBA" id="ARBA00004123"/>
    </source>
</evidence>
<dbReference type="PANTHER" id="PTHR15081:SF1">
    <property type="entry name" value="NUCLEAR AUTOANTIGENIC SPERM PROTEIN"/>
    <property type="match status" value="1"/>
</dbReference>
<dbReference type="SMART" id="SM00028">
    <property type="entry name" value="TPR"/>
    <property type="match status" value="3"/>
</dbReference>
<dbReference type="InterPro" id="IPR019734">
    <property type="entry name" value="TPR_rpt"/>
</dbReference>
<feature type="compositionally biased region" description="Basic and acidic residues" evidence="8">
    <location>
        <begin position="333"/>
        <end position="342"/>
    </location>
</feature>
<comment type="similarity">
    <text evidence="2">Belongs to the NASP family.</text>
</comment>